<accession>B2IDQ1</accession>
<reference evidence="2" key="1">
    <citation type="submission" date="2008-03" db="EMBL/GenBank/DDBJ databases">
        <title>Complete sequence of chromosome of Beijerinckia indica subsp. indica ATCC 9039.</title>
        <authorList>
            <consortium name="US DOE Joint Genome Institute"/>
            <person name="Copeland A."/>
            <person name="Lucas S."/>
            <person name="Lapidus A."/>
            <person name="Glavina del Rio T."/>
            <person name="Dalin E."/>
            <person name="Tice H."/>
            <person name="Bruce D."/>
            <person name="Goodwin L."/>
            <person name="Pitluck S."/>
            <person name="LaButti K."/>
            <person name="Schmutz J."/>
            <person name="Larimer F."/>
            <person name="Land M."/>
            <person name="Hauser L."/>
            <person name="Kyrpides N."/>
            <person name="Mikhailova N."/>
            <person name="Dunfield P.F."/>
            <person name="Dedysh S.N."/>
            <person name="Liesack W."/>
            <person name="Saw J.H."/>
            <person name="Alam M."/>
            <person name="Chen Y."/>
            <person name="Murrell J.C."/>
            <person name="Richardson P."/>
        </authorList>
    </citation>
    <scope>NUCLEOTIDE SEQUENCE [LARGE SCALE GENOMIC DNA]</scope>
    <source>
        <strain evidence="2">ATCC 9039 / DSM 1715 / NCIMB 8712</strain>
    </source>
</reference>
<keyword evidence="2" id="KW-1185">Reference proteome</keyword>
<dbReference type="STRING" id="395963.Bind_1863"/>
<evidence type="ECO:0000313" key="2">
    <source>
        <dbReference type="Proteomes" id="UP000001695"/>
    </source>
</evidence>
<dbReference type="Pfam" id="PF08238">
    <property type="entry name" value="Sel1"/>
    <property type="match status" value="4"/>
</dbReference>
<reference evidence="1 2" key="2">
    <citation type="journal article" date="2010" name="J. Bacteriol.">
        <title>Complete genome sequence of Beijerinckia indica subsp. indica.</title>
        <authorList>
            <person name="Tamas I."/>
            <person name="Dedysh S.N."/>
            <person name="Liesack W."/>
            <person name="Stott M.B."/>
            <person name="Alam M."/>
            <person name="Murrell J.C."/>
            <person name="Dunfield P.F."/>
        </authorList>
    </citation>
    <scope>NUCLEOTIDE SEQUENCE [LARGE SCALE GENOMIC DNA]</scope>
    <source>
        <strain evidence="2">ATCC 9039 / DSM 1715 / NCIMB 8712</strain>
    </source>
</reference>
<dbReference type="PANTHER" id="PTHR11102">
    <property type="entry name" value="SEL-1-LIKE PROTEIN"/>
    <property type="match status" value="1"/>
</dbReference>
<dbReference type="AlphaFoldDB" id="B2IDQ1"/>
<dbReference type="SMART" id="SM00671">
    <property type="entry name" value="SEL1"/>
    <property type="match status" value="2"/>
</dbReference>
<protein>
    <submittedName>
        <fullName evidence="1">Sel1 domain protein repeat-containing protein</fullName>
    </submittedName>
</protein>
<dbReference type="InterPro" id="IPR011990">
    <property type="entry name" value="TPR-like_helical_dom_sf"/>
</dbReference>
<organism evidence="1 2">
    <name type="scientific">Beijerinckia indica subsp. indica (strain ATCC 9039 / DSM 1715 / NCIMB 8712)</name>
    <dbReference type="NCBI Taxonomy" id="395963"/>
    <lineage>
        <taxon>Bacteria</taxon>
        <taxon>Pseudomonadati</taxon>
        <taxon>Pseudomonadota</taxon>
        <taxon>Alphaproteobacteria</taxon>
        <taxon>Hyphomicrobiales</taxon>
        <taxon>Beijerinckiaceae</taxon>
        <taxon>Beijerinckia</taxon>
    </lineage>
</organism>
<proteinExistence type="predicted"/>
<gene>
    <name evidence="1" type="ordered locus">Bind_1863</name>
</gene>
<dbReference type="HOGENOM" id="CLU_067747_0_0_5"/>
<dbReference type="eggNOG" id="COG0790">
    <property type="taxonomic scope" value="Bacteria"/>
</dbReference>
<dbReference type="Gene3D" id="1.25.40.10">
    <property type="entry name" value="Tetratricopeptide repeat domain"/>
    <property type="match status" value="2"/>
</dbReference>
<dbReference type="EMBL" id="CP001016">
    <property type="protein sequence ID" value="ACB95487.1"/>
    <property type="molecule type" value="Genomic_DNA"/>
</dbReference>
<dbReference type="SUPFAM" id="SSF81901">
    <property type="entry name" value="HCP-like"/>
    <property type="match status" value="1"/>
</dbReference>
<evidence type="ECO:0000313" key="1">
    <source>
        <dbReference type="EMBL" id="ACB95487.1"/>
    </source>
</evidence>
<dbReference type="PANTHER" id="PTHR11102:SF160">
    <property type="entry name" value="ERAD-ASSOCIATED E3 UBIQUITIN-PROTEIN LIGASE COMPONENT HRD3"/>
    <property type="match status" value="1"/>
</dbReference>
<sequence>MMAPHMGRHITRDVAAFRLELYDPISILIGCDPFTDRAPEGDKDMANRLFGQNPGTAPPCRLRFPARMSTHALSLGVAGLAFLLFHASAMAFDGAGESGAGSKIPLQIFKNPQAALRAGLEGSRSGSDHWIEALKYAAAGGESLAQWKLGKMYASGDGVPHDDVKAYEYFSQIVASYDDDNPNRRFMPLVSNAFVALGIYYLNGIANTKISADPAHAMAMFHYAAINFGDPNAQYNLARMYLDGAGTAKDSRQAVRWLSLAADKNHYQAQALLGQVLFTEKEGILHQRARGLMWLTLAREAPLDQRKDKWIIDLYDQAMASASSAERQIALSYLENHLKRQD</sequence>
<dbReference type="InterPro" id="IPR006597">
    <property type="entry name" value="Sel1-like"/>
</dbReference>
<dbReference type="KEGG" id="bid:Bind_1863"/>
<dbReference type="InterPro" id="IPR050767">
    <property type="entry name" value="Sel1_AlgK"/>
</dbReference>
<name>B2IDQ1_BEII9</name>
<dbReference type="Proteomes" id="UP000001695">
    <property type="component" value="Chromosome"/>
</dbReference>